<proteinExistence type="predicted"/>
<feature type="chain" id="PRO_5001924912" evidence="1">
    <location>
        <begin position="20"/>
        <end position="160"/>
    </location>
</feature>
<dbReference type="AlphaFoldDB" id="A0A096AQ79"/>
<dbReference type="RefSeq" id="WP_021670139.1">
    <property type="nucleotide sequence ID" value="NZ_JRNR01000072.1"/>
</dbReference>
<dbReference type="Proteomes" id="UP000029538">
    <property type="component" value="Unassembled WGS sequence"/>
</dbReference>
<evidence type="ECO:0000256" key="1">
    <source>
        <dbReference type="SAM" id="SignalP"/>
    </source>
</evidence>
<keyword evidence="1" id="KW-0732">Signal</keyword>
<sequence>MKRLLFLIAALIVSVSMEAQTDVISVKDAIQVFKNKTLAAGKKVLEKQGYTYKGVSSDQFGKDYNWVRNMDLSKDFLPTALGKGNSSLFMLAVDSRTVYLYVFNRSAFEGLKAQAKRLGYDMGKALKTSEGTIICTKDEQPTLTFMELQQPLPYCMQITE</sequence>
<name>A0A096AQ79_9BACT</name>
<comment type="caution">
    <text evidence="2">The sequence shown here is derived from an EMBL/GenBank/DDBJ whole genome shotgun (WGS) entry which is preliminary data.</text>
</comment>
<evidence type="ECO:0000313" key="2">
    <source>
        <dbReference type="EMBL" id="KGF48836.1"/>
    </source>
</evidence>
<feature type="signal peptide" evidence="1">
    <location>
        <begin position="1"/>
        <end position="19"/>
    </location>
</feature>
<dbReference type="EMBL" id="JRNR01000072">
    <property type="protein sequence ID" value="KGF48836.1"/>
    <property type="molecule type" value="Genomic_DNA"/>
</dbReference>
<organism evidence="2 3">
    <name type="scientific">Prevotella disiens DNF00882</name>
    <dbReference type="NCBI Taxonomy" id="1401075"/>
    <lineage>
        <taxon>Bacteria</taxon>
        <taxon>Pseudomonadati</taxon>
        <taxon>Bacteroidota</taxon>
        <taxon>Bacteroidia</taxon>
        <taxon>Bacteroidales</taxon>
        <taxon>Prevotellaceae</taxon>
        <taxon>Prevotella</taxon>
    </lineage>
</organism>
<evidence type="ECO:0000313" key="3">
    <source>
        <dbReference type="Proteomes" id="UP000029538"/>
    </source>
</evidence>
<accession>A0A096AQ79</accession>
<protein>
    <submittedName>
        <fullName evidence="2">Uncharacterized protein</fullName>
    </submittedName>
</protein>
<gene>
    <name evidence="2" type="ORF">HMPREF0654_07490</name>
</gene>
<dbReference type="GeneID" id="91083539"/>
<reference evidence="2 3" key="1">
    <citation type="submission" date="2014-07" db="EMBL/GenBank/DDBJ databases">
        <authorList>
            <person name="McCorrison J."/>
            <person name="Sanka R."/>
            <person name="Torralba M."/>
            <person name="Gillis M."/>
            <person name="Haft D.H."/>
            <person name="Methe B."/>
            <person name="Sutton G."/>
            <person name="Nelson K.E."/>
        </authorList>
    </citation>
    <scope>NUCLEOTIDE SEQUENCE [LARGE SCALE GENOMIC DNA]</scope>
    <source>
        <strain evidence="2 3">DNF00882</strain>
    </source>
</reference>